<protein>
    <submittedName>
        <fullName evidence="1">1310_t:CDS:1</fullName>
    </submittedName>
</protein>
<dbReference type="Proteomes" id="UP000789342">
    <property type="component" value="Unassembled WGS sequence"/>
</dbReference>
<comment type="caution">
    <text evidence="1">The sequence shown here is derived from an EMBL/GenBank/DDBJ whole genome shotgun (WGS) entry which is preliminary data.</text>
</comment>
<feature type="non-terminal residue" evidence="1">
    <location>
        <position position="1"/>
    </location>
</feature>
<evidence type="ECO:0000313" key="2">
    <source>
        <dbReference type="Proteomes" id="UP000789342"/>
    </source>
</evidence>
<organism evidence="1 2">
    <name type="scientific">Acaulospora morrowiae</name>
    <dbReference type="NCBI Taxonomy" id="94023"/>
    <lineage>
        <taxon>Eukaryota</taxon>
        <taxon>Fungi</taxon>
        <taxon>Fungi incertae sedis</taxon>
        <taxon>Mucoromycota</taxon>
        <taxon>Glomeromycotina</taxon>
        <taxon>Glomeromycetes</taxon>
        <taxon>Diversisporales</taxon>
        <taxon>Acaulosporaceae</taxon>
        <taxon>Acaulospora</taxon>
    </lineage>
</organism>
<dbReference type="AlphaFoldDB" id="A0A9N9J0W4"/>
<sequence>RNAKSREGTTWDFHCLAFERQPRLKFPVTTPKITSQSCPK</sequence>
<evidence type="ECO:0000313" key="1">
    <source>
        <dbReference type="EMBL" id="CAG8758616.1"/>
    </source>
</evidence>
<reference evidence="1" key="1">
    <citation type="submission" date="2021-06" db="EMBL/GenBank/DDBJ databases">
        <authorList>
            <person name="Kallberg Y."/>
            <person name="Tangrot J."/>
            <person name="Rosling A."/>
        </authorList>
    </citation>
    <scope>NUCLEOTIDE SEQUENCE</scope>
    <source>
        <strain evidence="1">CL551</strain>
    </source>
</reference>
<accession>A0A9N9J0W4</accession>
<gene>
    <name evidence="1" type="ORF">AMORRO_LOCUS15768</name>
</gene>
<dbReference type="EMBL" id="CAJVPV010039541">
    <property type="protein sequence ID" value="CAG8758616.1"/>
    <property type="molecule type" value="Genomic_DNA"/>
</dbReference>
<keyword evidence="2" id="KW-1185">Reference proteome</keyword>
<name>A0A9N9J0W4_9GLOM</name>
<proteinExistence type="predicted"/>